<accession>A0ABU0WVB3</accession>
<keyword evidence="5 7" id="KW-1133">Transmembrane helix</keyword>
<evidence type="ECO:0000256" key="6">
    <source>
        <dbReference type="ARBA" id="ARBA00023136"/>
    </source>
</evidence>
<evidence type="ECO:0000256" key="1">
    <source>
        <dbReference type="ARBA" id="ARBA00004651"/>
    </source>
</evidence>
<keyword evidence="3" id="KW-1003">Cell membrane</keyword>
<dbReference type="Gene3D" id="1.20.1250.20">
    <property type="entry name" value="MFS general substrate transporter like domains"/>
    <property type="match status" value="1"/>
</dbReference>
<dbReference type="InterPro" id="IPR036259">
    <property type="entry name" value="MFS_trans_sf"/>
</dbReference>
<keyword evidence="2" id="KW-0813">Transport</keyword>
<comment type="caution">
    <text evidence="8">The sequence shown here is derived from an EMBL/GenBank/DDBJ whole genome shotgun (WGS) entry which is preliminary data.</text>
</comment>
<protein>
    <submittedName>
        <fullName evidence="8">MFS transporter</fullName>
    </submittedName>
</protein>
<proteinExistence type="predicted"/>
<dbReference type="Pfam" id="PF07690">
    <property type="entry name" value="MFS_1"/>
    <property type="match status" value="1"/>
</dbReference>
<reference evidence="8 9" key="1">
    <citation type="submission" date="2017-06" db="EMBL/GenBank/DDBJ databases">
        <title>Cultured bacterium strain Saccharothrix yanglingensis Hhs.015.</title>
        <authorList>
            <person name="Xia Y."/>
        </authorList>
    </citation>
    <scope>NUCLEOTIDE SEQUENCE [LARGE SCALE GENOMIC DNA]</scope>
    <source>
        <strain evidence="8 9">Hhs.015</strain>
    </source>
</reference>
<evidence type="ECO:0000256" key="5">
    <source>
        <dbReference type="ARBA" id="ARBA00022989"/>
    </source>
</evidence>
<dbReference type="SUPFAM" id="SSF103473">
    <property type="entry name" value="MFS general substrate transporter"/>
    <property type="match status" value="1"/>
</dbReference>
<feature type="transmembrane region" description="Helical" evidence="7">
    <location>
        <begin position="210"/>
        <end position="228"/>
    </location>
</feature>
<feature type="transmembrane region" description="Helical" evidence="7">
    <location>
        <begin position="168"/>
        <end position="189"/>
    </location>
</feature>
<feature type="transmembrane region" description="Helical" evidence="7">
    <location>
        <begin position="43"/>
        <end position="66"/>
    </location>
</feature>
<dbReference type="EMBL" id="NSDM01000002">
    <property type="protein sequence ID" value="MDQ2583795.1"/>
    <property type="molecule type" value="Genomic_DNA"/>
</dbReference>
<keyword evidence="6 7" id="KW-0472">Membrane</keyword>
<evidence type="ECO:0000256" key="4">
    <source>
        <dbReference type="ARBA" id="ARBA00022692"/>
    </source>
</evidence>
<feature type="transmembrane region" description="Helical" evidence="7">
    <location>
        <begin position="240"/>
        <end position="261"/>
    </location>
</feature>
<dbReference type="InterPro" id="IPR011701">
    <property type="entry name" value="MFS"/>
</dbReference>
<name>A0ABU0WVB3_9PSEU</name>
<keyword evidence="9" id="KW-1185">Reference proteome</keyword>
<dbReference type="InterPro" id="IPR050171">
    <property type="entry name" value="MFS_Transporters"/>
</dbReference>
<comment type="subcellular location">
    <subcellularLocation>
        <location evidence="1">Cell membrane</location>
        <topology evidence="1">Multi-pass membrane protein</topology>
    </subcellularLocation>
</comment>
<feature type="transmembrane region" description="Helical" evidence="7">
    <location>
        <begin position="20"/>
        <end position="37"/>
    </location>
</feature>
<evidence type="ECO:0000313" key="9">
    <source>
        <dbReference type="Proteomes" id="UP001225605"/>
    </source>
</evidence>
<keyword evidence="4 7" id="KW-0812">Transmembrane</keyword>
<sequence>MKGGVVEVELWLRRLMWARGVSAAGDGLWFTTWALYFTRVEGLSPVLVGVAMTAAGAGGLASAVPLGALADRFDARHVLAATTVVRGLAMASYPFATDTWAFVLVTVVFVAPANGGAAARTALVAGLVPDGDRRVAALARQRVAQHVGYAVGAGAGALVLTVDDPSAYRAAILLNALTFAVPTAVALAAPKPARPGRPGARERSPLRDGPYLAVTAATAVLSLCWAMLSTGLPLWTARSLPLWLSGVVVVIGSVGIAALQVPATRLATTTSRAARTAAASGAVLAAACVLLATTDLVPRTAGVAVVVLAGLLHLAGELGYVAAGWQLSLSLMREEARGAYQGVTEAATATAQMVGPAFFTLGLTALGAGGWLLAAAVFLTAGAAVPPLARRAAATRGCAAPSSALPPASSPR</sequence>
<organism evidence="8 9">
    <name type="scientific">Saccharothrix yanglingensis</name>
    <dbReference type="NCBI Taxonomy" id="659496"/>
    <lineage>
        <taxon>Bacteria</taxon>
        <taxon>Bacillati</taxon>
        <taxon>Actinomycetota</taxon>
        <taxon>Actinomycetes</taxon>
        <taxon>Pseudonocardiales</taxon>
        <taxon>Pseudonocardiaceae</taxon>
        <taxon>Saccharothrix</taxon>
    </lineage>
</organism>
<evidence type="ECO:0000256" key="2">
    <source>
        <dbReference type="ARBA" id="ARBA00022448"/>
    </source>
</evidence>
<dbReference type="Proteomes" id="UP001225605">
    <property type="component" value="Unassembled WGS sequence"/>
</dbReference>
<dbReference type="PANTHER" id="PTHR23517:SF2">
    <property type="entry name" value="MULTIDRUG RESISTANCE PROTEIN MDTH"/>
    <property type="match status" value="1"/>
</dbReference>
<gene>
    <name evidence="8" type="ORF">CKY47_07315</name>
</gene>
<evidence type="ECO:0000256" key="3">
    <source>
        <dbReference type="ARBA" id="ARBA00022475"/>
    </source>
</evidence>
<feature type="transmembrane region" description="Helical" evidence="7">
    <location>
        <begin position="358"/>
        <end position="381"/>
    </location>
</feature>
<dbReference type="PANTHER" id="PTHR23517">
    <property type="entry name" value="RESISTANCE PROTEIN MDTM, PUTATIVE-RELATED-RELATED"/>
    <property type="match status" value="1"/>
</dbReference>
<feature type="transmembrane region" description="Helical" evidence="7">
    <location>
        <begin position="143"/>
        <end position="162"/>
    </location>
</feature>
<evidence type="ECO:0000313" key="8">
    <source>
        <dbReference type="EMBL" id="MDQ2583795.1"/>
    </source>
</evidence>
<evidence type="ECO:0000256" key="7">
    <source>
        <dbReference type="SAM" id="Phobius"/>
    </source>
</evidence>
<feature type="transmembrane region" description="Helical" evidence="7">
    <location>
        <begin position="273"/>
        <end position="294"/>
    </location>
</feature>
<feature type="transmembrane region" description="Helical" evidence="7">
    <location>
        <begin position="300"/>
        <end position="323"/>
    </location>
</feature>